<dbReference type="Gene3D" id="3.40.50.150">
    <property type="entry name" value="Vaccinia Virus protein VP39"/>
    <property type="match status" value="1"/>
</dbReference>
<evidence type="ECO:0000256" key="4">
    <source>
        <dbReference type="ARBA" id="ARBA00022679"/>
    </source>
</evidence>
<feature type="binding site" evidence="7 8">
    <location>
        <position position="110"/>
    </location>
    <ligand>
        <name>S-adenosyl-L-methionine</name>
        <dbReference type="ChEBI" id="CHEBI:59789"/>
    </ligand>
</feature>
<evidence type="ECO:0000256" key="1">
    <source>
        <dbReference type="ARBA" id="ARBA00022490"/>
    </source>
</evidence>
<keyword evidence="3 7" id="KW-0489">Methyltransferase</keyword>
<feature type="binding site" evidence="7 8">
    <location>
        <position position="87"/>
    </location>
    <ligand>
        <name>S-adenosyl-L-methionine</name>
        <dbReference type="ChEBI" id="CHEBI:59789"/>
    </ligand>
</feature>
<dbReference type="Pfam" id="PF00398">
    <property type="entry name" value="RrnaAD"/>
    <property type="match status" value="1"/>
</dbReference>
<feature type="domain" description="Ribosomal RNA adenine methylase transferase N-terminal" evidence="9">
    <location>
        <begin position="21"/>
        <end position="195"/>
    </location>
</feature>
<keyword evidence="1 7" id="KW-0963">Cytoplasm</keyword>
<dbReference type="GO" id="GO:0005829">
    <property type="term" value="C:cytosol"/>
    <property type="evidence" value="ECO:0007669"/>
    <property type="project" value="TreeGrafter"/>
</dbReference>
<dbReference type="EC" id="2.1.1.182" evidence="7"/>
<gene>
    <name evidence="7" type="primary">rsmA</name>
    <name evidence="7" type="synonym">ksgA</name>
    <name evidence="10" type="ORF">JN12_01809</name>
</gene>
<dbReference type="HAMAP" id="MF_00607">
    <property type="entry name" value="16SrRNA_methyltr_A"/>
    <property type="match status" value="1"/>
</dbReference>
<keyword evidence="6 7" id="KW-0694">RNA-binding</keyword>
<comment type="similarity">
    <text evidence="7">Belongs to the class I-like SAM-binding methyltransferase superfamily. rRNA adenine N(6)-methyltransferase family. RsmA subfamily.</text>
</comment>
<dbReference type="PANTHER" id="PTHR11727:SF7">
    <property type="entry name" value="DIMETHYLADENOSINE TRANSFERASE-RELATED"/>
    <property type="match status" value="1"/>
</dbReference>
<dbReference type="InterPro" id="IPR020598">
    <property type="entry name" value="rRNA_Ade_methylase_Trfase_N"/>
</dbReference>
<reference evidence="10 11" key="1">
    <citation type="submission" date="2019-07" db="EMBL/GenBank/DDBJ databases">
        <title>Genomic Encyclopedia of Archaeal and Bacterial Type Strains, Phase II (KMG-II): from individual species to whole genera.</title>
        <authorList>
            <person name="Goeker M."/>
        </authorList>
    </citation>
    <scope>NUCLEOTIDE SEQUENCE [LARGE SCALE GENOMIC DNA]</scope>
    <source>
        <strain evidence="10 11">ATCC BAA-1139</strain>
    </source>
</reference>
<feature type="binding site" evidence="7 8">
    <location>
        <position position="14"/>
    </location>
    <ligand>
        <name>S-adenosyl-L-methionine</name>
        <dbReference type="ChEBI" id="CHEBI:59789"/>
    </ligand>
</feature>
<dbReference type="InterPro" id="IPR011530">
    <property type="entry name" value="rRNA_adenine_dimethylase"/>
</dbReference>
<dbReference type="Proteomes" id="UP000319449">
    <property type="component" value="Unassembled WGS sequence"/>
</dbReference>
<evidence type="ECO:0000256" key="8">
    <source>
        <dbReference type="PROSITE-ProRule" id="PRU01026"/>
    </source>
</evidence>
<evidence type="ECO:0000256" key="5">
    <source>
        <dbReference type="ARBA" id="ARBA00022691"/>
    </source>
</evidence>
<keyword evidence="4 7" id="KW-0808">Transferase</keyword>
<dbReference type="PROSITE" id="PS01131">
    <property type="entry name" value="RRNA_A_DIMETH"/>
    <property type="match status" value="1"/>
</dbReference>
<comment type="catalytic activity">
    <reaction evidence="7">
        <text>adenosine(1518)/adenosine(1519) in 16S rRNA + 4 S-adenosyl-L-methionine = N(6)-dimethyladenosine(1518)/N(6)-dimethyladenosine(1519) in 16S rRNA + 4 S-adenosyl-L-homocysteine + 4 H(+)</text>
        <dbReference type="Rhea" id="RHEA:19609"/>
        <dbReference type="Rhea" id="RHEA-COMP:10232"/>
        <dbReference type="Rhea" id="RHEA-COMP:10233"/>
        <dbReference type="ChEBI" id="CHEBI:15378"/>
        <dbReference type="ChEBI" id="CHEBI:57856"/>
        <dbReference type="ChEBI" id="CHEBI:59789"/>
        <dbReference type="ChEBI" id="CHEBI:74411"/>
        <dbReference type="ChEBI" id="CHEBI:74493"/>
        <dbReference type="EC" id="2.1.1.182"/>
    </reaction>
</comment>
<proteinExistence type="inferred from homology"/>
<dbReference type="SUPFAM" id="SSF53335">
    <property type="entry name" value="S-adenosyl-L-methionine-dependent methyltransferases"/>
    <property type="match status" value="1"/>
</dbReference>
<dbReference type="GO" id="GO:0003723">
    <property type="term" value="F:RNA binding"/>
    <property type="evidence" value="ECO:0007669"/>
    <property type="project" value="UniProtKB-UniRule"/>
</dbReference>
<dbReference type="Gene3D" id="1.10.8.100">
    <property type="entry name" value="Ribosomal RNA adenine dimethylase-like, domain 2"/>
    <property type="match status" value="1"/>
</dbReference>
<comment type="subcellular location">
    <subcellularLocation>
        <location evidence="7">Cytoplasm</location>
    </subcellularLocation>
</comment>
<dbReference type="PANTHER" id="PTHR11727">
    <property type="entry name" value="DIMETHYLADENOSINE TRANSFERASE"/>
    <property type="match status" value="1"/>
</dbReference>
<protein>
    <recommendedName>
        <fullName evidence="7">Ribosomal RNA small subunit methyltransferase A</fullName>
        <ecNumber evidence="7">2.1.1.182</ecNumber>
    </recommendedName>
    <alternativeName>
        <fullName evidence="7">16S rRNA (adenine(1518)-N(6)/adenine(1519)-N(6))-dimethyltransferase</fullName>
    </alternativeName>
    <alternativeName>
        <fullName evidence="7">16S rRNA dimethyladenosine transferase</fullName>
    </alternativeName>
    <alternativeName>
        <fullName evidence="7">16S rRNA dimethylase</fullName>
    </alternativeName>
    <alternativeName>
        <fullName evidence="7">S-adenosylmethionine-6-N', N'-adenosyl(rRNA) dimethyltransferase</fullName>
    </alternativeName>
</protein>
<comment type="function">
    <text evidence="7">Specifically dimethylates two adjacent adenosines (A1518 and A1519) in the loop of a conserved hairpin near the 3'-end of 16S rRNA in the 30S particle. May play a critical role in biogenesis of 30S subunits.</text>
</comment>
<dbReference type="InterPro" id="IPR023165">
    <property type="entry name" value="rRNA_Ade_diMease-like_C"/>
</dbReference>
<evidence type="ECO:0000313" key="10">
    <source>
        <dbReference type="EMBL" id="TWJ19393.1"/>
    </source>
</evidence>
<dbReference type="AlphaFoldDB" id="A0A562VN23"/>
<dbReference type="InterPro" id="IPR029063">
    <property type="entry name" value="SAM-dependent_MTases_sf"/>
</dbReference>
<comment type="caution">
    <text evidence="10">The sequence shown here is derived from an EMBL/GenBank/DDBJ whole genome shotgun (WGS) entry which is preliminary data.</text>
</comment>
<dbReference type="NCBIfam" id="TIGR00755">
    <property type="entry name" value="ksgA"/>
    <property type="match status" value="1"/>
</dbReference>
<dbReference type="GO" id="GO:0052908">
    <property type="term" value="F:16S rRNA (adenine(1518)-N(6)/adenine(1519)-N(6))-dimethyltransferase activity"/>
    <property type="evidence" value="ECO:0007669"/>
    <property type="project" value="UniProtKB-EC"/>
</dbReference>
<dbReference type="PROSITE" id="PS51689">
    <property type="entry name" value="SAM_RNA_A_N6_MT"/>
    <property type="match status" value="1"/>
</dbReference>
<keyword evidence="2 7" id="KW-0698">rRNA processing</keyword>
<evidence type="ECO:0000256" key="2">
    <source>
        <dbReference type="ARBA" id="ARBA00022552"/>
    </source>
</evidence>
<dbReference type="EMBL" id="VLLN01000009">
    <property type="protein sequence ID" value="TWJ19393.1"/>
    <property type="molecule type" value="Genomic_DNA"/>
</dbReference>
<name>A0A562VN23_9BACT</name>
<keyword evidence="5 7" id="KW-0949">S-adenosyl-L-methionine</keyword>
<evidence type="ECO:0000256" key="7">
    <source>
        <dbReference type="HAMAP-Rule" id="MF_00607"/>
    </source>
</evidence>
<dbReference type="SMART" id="SM00650">
    <property type="entry name" value="rADc"/>
    <property type="match status" value="1"/>
</dbReference>
<sequence>MMERVRAKKSLGQNFLVDQHVLERIVAAVAPTAEDQVLEIGPGQGALTGFLVPRVGRLVAVELDKRLLGPLSAAYGPLPHVTIVEGDILRVDLPRLLKAHGDGQWKVAANLPYNISSQVLFLFLETPTLFSRLVLMLQKEVGDRLVARPGTKEYGILSVFCALHFDVVRECVVKPGSFRPIPKVDSVVLRFTPLAAPRCDVGDEPLFRRLVKASFGQRRKTLWNCLKSADLAPDDEVLRAVLASCGIDPGRRGETLDLEEFARLSRALLAGKVLA</sequence>
<keyword evidence="11" id="KW-1185">Reference proteome</keyword>
<evidence type="ECO:0000256" key="6">
    <source>
        <dbReference type="ARBA" id="ARBA00022884"/>
    </source>
</evidence>
<feature type="binding site" evidence="7 8">
    <location>
        <position position="62"/>
    </location>
    <ligand>
        <name>S-adenosyl-L-methionine</name>
        <dbReference type="ChEBI" id="CHEBI:59789"/>
    </ligand>
</feature>
<dbReference type="InterPro" id="IPR020596">
    <property type="entry name" value="rRNA_Ade_Mease_Trfase_CS"/>
</dbReference>
<accession>A0A562VN23</accession>
<dbReference type="InterPro" id="IPR001737">
    <property type="entry name" value="KsgA/Erm"/>
</dbReference>
<evidence type="ECO:0000313" key="11">
    <source>
        <dbReference type="Proteomes" id="UP000319449"/>
    </source>
</evidence>
<evidence type="ECO:0000256" key="3">
    <source>
        <dbReference type="ARBA" id="ARBA00022603"/>
    </source>
</evidence>
<feature type="binding site" evidence="7 8">
    <location>
        <position position="41"/>
    </location>
    <ligand>
        <name>S-adenosyl-L-methionine</name>
        <dbReference type="ChEBI" id="CHEBI:59789"/>
    </ligand>
</feature>
<organism evidence="10 11">
    <name type="scientific">Geobacter argillaceus</name>
    <dbReference type="NCBI Taxonomy" id="345631"/>
    <lineage>
        <taxon>Bacteria</taxon>
        <taxon>Pseudomonadati</taxon>
        <taxon>Thermodesulfobacteriota</taxon>
        <taxon>Desulfuromonadia</taxon>
        <taxon>Geobacterales</taxon>
        <taxon>Geobacteraceae</taxon>
        <taxon>Geobacter</taxon>
    </lineage>
</organism>
<feature type="binding site" evidence="7 8">
    <location>
        <position position="16"/>
    </location>
    <ligand>
        <name>S-adenosyl-L-methionine</name>
        <dbReference type="ChEBI" id="CHEBI:59789"/>
    </ligand>
</feature>
<evidence type="ECO:0000259" key="9">
    <source>
        <dbReference type="SMART" id="SM00650"/>
    </source>
</evidence>